<comment type="caution">
    <text evidence="2">The sequence shown here is derived from an EMBL/GenBank/DDBJ whole genome shotgun (WGS) entry which is preliminary data.</text>
</comment>
<evidence type="ECO:0000259" key="1">
    <source>
        <dbReference type="Pfam" id="PF13360"/>
    </source>
</evidence>
<name>A0A1F6CYT1_9BACT</name>
<dbReference type="Pfam" id="PF13360">
    <property type="entry name" value="PQQ_2"/>
    <property type="match status" value="2"/>
</dbReference>
<organism evidence="2 3">
    <name type="scientific">Candidatus Kaiserbacteria bacterium RIFCSPHIGHO2_01_FULL_53_29</name>
    <dbReference type="NCBI Taxonomy" id="1798480"/>
    <lineage>
        <taxon>Bacteria</taxon>
        <taxon>Candidatus Kaiseribacteriota</taxon>
    </lineage>
</organism>
<feature type="domain" description="Pyrrolo-quinoline quinone repeat" evidence="1">
    <location>
        <begin position="231"/>
        <end position="373"/>
    </location>
</feature>
<gene>
    <name evidence="2" type="ORF">A2851_00805</name>
</gene>
<dbReference type="PANTHER" id="PTHR34512">
    <property type="entry name" value="CELL SURFACE PROTEIN"/>
    <property type="match status" value="1"/>
</dbReference>
<dbReference type="SUPFAM" id="SSF53271">
    <property type="entry name" value="PRTase-like"/>
    <property type="match status" value="1"/>
</dbReference>
<dbReference type="AlphaFoldDB" id="A0A1F6CYT1"/>
<dbReference type="Gene3D" id="2.130.10.10">
    <property type="entry name" value="YVTN repeat-like/Quinoprotein amine dehydrogenase"/>
    <property type="match status" value="2"/>
</dbReference>
<sequence length="587" mass="66592">MQQITLHPGELYSIVMDMHALSEARIGRIKKAVVSGAYVKAEDEIIVSRSRKRKKKKGWLLDFRRILLTPHVLDDIGDAFWDEFDTHYPFQIGGIETAAIPLVTALTMHGHGKRSKKDVNGFFIRKSRKKDGLMRMIEGVLRRDREIVLVDDLINSGKSFIRQVEVLEGLGHKISAVWTIVRFRDADYYSYFHDKGIRVISLFTLDDFNDELGTENLEKKEREVLAQPYRVLWKFQSKDPSYQYVVPKSDPAIDDERLYVGSDNGTLWALEQRSGEVAWSYKIGMHTKGKGIFSSPALFDGTVYFGGYDGNFYALDAATGKKRWIYFEADWIGSSPAVARDLGIVFVGLEFGLWRKRGGLAAIDAKSGKKIWSMSDMPCYTHSSPCYIEECGQVVVGSNDGCAYLFDARTGVLAWKFEPHAITEKERGVGFSRFDIKESFAYDAKRDLVIFGNRKGELFFVNRKVGTERARFKAEFGFYSTPVIYGDTVLAASLDKNLYCIGLETFEEKWRWNAGARIFATPVVIGGSIYQGANTGRLMELDPETGDEISFLTLSERITNKAVYNPVTKRFFVPTFANEIYCLKKTP</sequence>
<proteinExistence type="predicted"/>
<protein>
    <recommendedName>
        <fullName evidence="1">Pyrrolo-quinoline quinone repeat domain-containing protein</fullName>
    </recommendedName>
</protein>
<dbReference type="PANTHER" id="PTHR34512:SF30">
    <property type="entry name" value="OUTER MEMBRANE PROTEIN ASSEMBLY FACTOR BAMB"/>
    <property type="match status" value="1"/>
</dbReference>
<dbReference type="SUPFAM" id="SSF50998">
    <property type="entry name" value="Quinoprotein alcohol dehydrogenase-like"/>
    <property type="match status" value="1"/>
</dbReference>
<dbReference type="Proteomes" id="UP000176863">
    <property type="component" value="Unassembled WGS sequence"/>
</dbReference>
<evidence type="ECO:0000313" key="2">
    <source>
        <dbReference type="EMBL" id="OGG54191.1"/>
    </source>
</evidence>
<accession>A0A1F6CYT1</accession>
<dbReference type="CDD" id="cd06223">
    <property type="entry name" value="PRTases_typeI"/>
    <property type="match status" value="1"/>
</dbReference>
<dbReference type="InterPro" id="IPR029057">
    <property type="entry name" value="PRTase-like"/>
</dbReference>
<dbReference type="InterPro" id="IPR000836">
    <property type="entry name" value="PRTase_dom"/>
</dbReference>
<dbReference type="Gene3D" id="3.40.50.2020">
    <property type="match status" value="1"/>
</dbReference>
<feature type="domain" description="Pyrrolo-quinoline quinone repeat" evidence="1">
    <location>
        <begin position="392"/>
        <end position="548"/>
    </location>
</feature>
<dbReference type="EMBL" id="MFKT01000001">
    <property type="protein sequence ID" value="OGG54191.1"/>
    <property type="molecule type" value="Genomic_DNA"/>
</dbReference>
<dbReference type="STRING" id="1798480.A2851_00805"/>
<dbReference type="InterPro" id="IPR011047">
    <property type="entry name" value="Quinoprotein_ADH-like_sf"/>
</dbReference>
<evidence type="ECO:0000313" key="3">
    <source>
        <dbReference type="Proteomes" id="UP000176863"/>
    </source>
</evidence>
<dbReference type="InterPro" id="IPR002372">
    <property type="entry name" value="PQQ_rpt_dom"/>
</dbReference>
<dbReference type="SMART" id="SM00564">
    <property type="entry name" value="PQQ"/>
    <property type="match status" value="7"/>
</dbReference>
<reference evidence="2 3" key="1">
    <citation type="journal article" date="2016" name="Nat. Commun.">
        <title>Thousands of microbial genomes shed light on interconnected biogeochemical processes in an aquifer system.</title>
        <authorList>
            <person name="Anantharaman K."/>
            <person name="Brown C.T."/>
            <person name="Hug L.A."/>
            <person name="Sharon I."/>
            <person name="Castelle C.J."/>
            <person name="Probst A.J."/>
            <person name="Thomas B.C."/>
            <person name="Singh A."/>
            <person name="Wilkins M.J."/>
            <person name="Karaoz U."/>
            <person name="Brodie E.L."/>
            <person name="Williams K.H."/>
            <person name="Hubbard S.S."/>
            <person name="Banfield J.F."/>
        </authorList>
    </citation>
    <scope>NUCLEOTIDE SEQUENCE [LARGE SCALE GENOMIC DNA]</scope>
</reference>
<dbReference type="InterPro" id="IPR015943">
    <property type="entry name" value="WD40/YVTN_repeat-like_dom_sf"/>
</dbReference>
<dbReference type="InterPro" id="IPR018391">
    <property type="entry name" value="PQQ_b-propeller_rpt"/>
</dbReference>